<protein>
    <submittedName>
        <fullName evidence="6">DEAD/DEAH box helicase</fullName>
    </submittedName>
</protein>
<proteinExistence type="predicted"/>
<feature type="compositionally biased region" description="Low complexity" evidence="3">
    <location>
        <begin position="280"/>
        <end position="295"/>
    </location>
</feature>
<dbReference type="GO" id="GO:0006289">
    <property type="term" value="P:nucleotide-excision repair"/>
    <property type="evidence" value="ECO:0007669"/>
    <property type="project" value="TreeGrafter"/>
</dbReference>
<keyword evidence="6" id="KW-0347">Helicase</keyword>
<comment type="caution">
    <text evidence="6">The sequence shown here is derived from an EMBL/GenBank/DDBJ whole genome shotgun (WGS) entry which is preliminary data.</text>
</comment>
<organism evidence="6 7">
    <name type="scientific">Ancrocorticia populi</name>
    <dbReference type="NCBI Taxonomy" id="2175228"/>
    <lineage>
        <taxon>Bacteria</taxon>
        <taxon>Bacillati</taxon>
        <taxon>Actinomycetota</taxon>
        <taxon>Actinomycetes</taxon>
        <taxon>Actinomycetales</taxon>
        <taxon>Actinomycetaceae</taxon>
        <taxon>Ancrocorticia</taxon>
    </lineage>
</organism>
<evidence type="ECO:0000256" key="1">
    <source>
        <dbReference type="ARBA" id="ARBA00022741"/>
    </source>
</evidence>
<dbReference type="GO" id="GO:0003676">
    <property type="term" value="F:nucleic acid binding"/>
    <property type="evidence" value="ECO:0007669"/>
    <property type="project" value="InterPro"/>
</dbReference>
<dbReference type="Pfam" id="PF22982">
    <property type="entry name" value="WHD_HRQ1"/>
    <property type="match status" value="1"/>
</dbReference>
<keyword evidence="2" id="KW-0067">ATP-binding</keyword>
<dbReference type="InterPro" id="IPR055227">
    <property type="entry name" value="HRQ1_WHD"/>
</dbReference>
<keyword evidence="7" id="KW-1185">Reference proteome</keyword>
<dbReference type="GO" id="GO:0043138">
    <property type="term" value="F:3'-5' DNA helicase activity"/>
    <property type="evidence" value="ECO:0007669"/>
    <property type="project" value="TreeGrafter"/>
</dbReference>
<dbReference type="Pfam" id="PF00271">
    <property type="entry name" value="Helicase_C"/>
    <property type="match status" value="1"/>
</dbReference>
<feature type="domain" description="Helicase ATP-binding" evidence="4">
    <location>
        <begin position="67"/>
        <end position="260"/>
    </location>
</feature>
<dbReference type="PANTHER" id="PTHR47957">
    <property type="entry name" value="ATP-DEPENDENT HELICASE HRQ1"/>
    <property type="match status" value="1"/>
</dbReference>
<feature type="domain" description="Helicase C-terminal" evidence="5">
    <location>
        <begin position="327"/>
        <end position="477"/>
    </location>
</feature>
<dbReference type="AlphaFoldDB" id="A0A2V1KDN6"/>
<evidence type="ECO:0000313" key="6">
    <source>
        <dbReference type="EMBL" id="PWF27064.1"/>
    </source>
</evidence>
<reference evidence="7" key="1">
    <citation type="submission" date="2018-05" db="EMBL/GenBank/DDBJ databases">
        <authorList>
            <person name="Li Y."/>
        </authorList>
    </citation>
    <scope>NUCLEOTIDE SEQUENCE [LARGE SCALE GENOMIC DNA]</scope>
    <source>
        <strain evidence="7">sk1b4</strain>
    </source>
</reference>
<dbReference type="InterPro" id="IPR014001">
    <property type="entry name" value="Helicase_ATP-bd"/>
</dbReference>
<dbReference type="Pfam" id="PF09369">
    <property type="entry name" value="MZB"/>
    <property type="match status" value="1"/>
</dbReference>
<evidence type="ECO:0000256" key="3">
    <source>
        <dbReference type="SAM" id="MobiDB-lite"/>
    </source>
</evidence>
<dbReference type="InterPro" id="IPR018973">
    <property type="entry name" value="MZB"/>
</dbReference>
<evidence type="ECO:0000259" key="5">
    <source>
        <dbReference type="PROSITE" id="PS51194"/>
    </source>
</evidence>
<dbReference type="Gene3D" id="3.40.50.300">
    <property type="entry name" value="P-loop containing nucleotide triphosphate hydrolases"/>
    <property type="match status" value="2"/>
</dbReference>
<dbReference type="InterPro" id="IPR011545">
    <property type="entry name" value="DEAD/DEAH_box_helicase_dom"/>
</dbReference>
<dbReference type="Proteomes" id="UP000245283">
    <property type="component" value="Unassembled WGS sequence"/>
</dbReference>
<evidence type="ECO:0000259" key="4">
    <source>
        <dbReference type="PROSITE" id="PS51192"/>
    </source>
</evidence>
<keyword evidence="6" id="KW-0378">Hydrolase</keyword>
<dbReference type="PROSITE" id="PS51194">
    <property type="entry name" value="HELICASE_CTER"/>
    <property type="match status" value="1"/>
</dbReference>
<dbReference type="EMBL" id="QETB01000001">
    <property type="protein sequence ID" value="PWF27064.1"/>
    <property type="molecule type" value="Genomic_DNA"/>
</dbReference>
<feature type="region of interest" description="Disordered" evidence="3">
    <location>
        <begin position="280"/>
        <end position="322"/>
    </location>
</feature>
<dbReference type="SMART" id="SM00487">
    <property type="entry name" value="DEXDc"/>
    <property type="match status" value="1"/>
</dbReference>
<dbReference type="InterPro" id="IPR022307">
    <property type="entry name" value="Helicase_put_actinobac"/>
</dbReference>
<dbReference type="OrthoDB" id="143059at2"/>
<dbReference type="SUPFAM" id="SSF52540">
    <property type="entry name" value="P-loop containing nucleoside triphosphate hydrolases"/>
    <property type="match status" value="1"/>
</dbReference>
<sequence length="816" mass="86819">MVHTRCVTDLLSALTRRALPDQIAGIIERPARESRTQPWPSWVDPRLVEALAGAGASKAWIHQARAAEAVHEGRHVVLATGTGSGKSFAAWVPILSELLGFSSQRVSLASLTHRPTALYLAPTKALAADQMAALDALIAAAEAGARVGVATADGDSDLSERTYARDNADIVLTNPDFAHHVMLSGQARWARLWRGLRLVVVDEFHNYKGLFGAHVAHVVRRILRIANHYGAHPSVVFLSATSGDPAATAQRFLGDSFGPVQAVTEDGSPRAGSQIVLWRPAPVDSAPPDSGPPSDFETTTKLATDHDPDELPSEDAPRRAANSEAGDLTAFLVSQGARLLTFVRSRPGTERVAEIARERLEQSSSHLAGTVAAYRGGYLPEERRELEGRLRVGDVRALATTSALELGIDISGLDAVVVTGWPGTHASFSQQIGRAGRAGRPGLAVFIGRDNPLDQYLLDHPDVIADTPSESNVFDPSNPGVLIPQVCAAAAELPLQESDATVFGLEGTELFDELAREGLLRKRPTGWFWNTTLGIGAHETVSLRGEGSTISIVDSGDGAVLGTVDSARADTTVFPGAVYLHQGVPYEVEELGSEVALVHRHRDEELRTFAREETSVEILNTDESIELSTGVWALGTVVVSSRVVGYDIRRARDGMYLGLVPLSMPVRELHTSATWWTMNAGAVKEAGVSAADLPGALHGAEHASIGILPLFATCDRWDLGGLSTAAHLDTGKATVIVHDAVEGGSGCAQRGFDAGLAWIEATLEAITTCSCTAGCPRCVQSPKCGNNNSPLSKHGAQDLLTVLVRSMRDDRPKGQL</sequence>
<dbReference type="CDD" id="cd18797">
    <property type="entry name" value="SF2_C_Hrq"/>
    <property type="match status" value="1"/>
</dbReference>
<name>A0A2V1KDN6_9ACTO</name>
<dbReference type="PROSITE" id="PS51192">
    <property type="entry name" value="HELICASE_ATP_BIND_1"/>
    <property type="match status" value="1"/>
</dbReference>
<evidence type="ECO:0000256" key="2">
    <source>
        <dbReference type="ARBA" id="ARBA00022840"/>
    </source>
</evidence>
<keyword evidence="1" id="KW-0547">Nucleotide-binding</keyword>
<evidence type="ECO:0000313" key="7">
    <source>
        <dbReference type="Proteomes" id="UP000245283"/>
    </source>
</evidence>
<dbReference type="PANTHER" id="PTHR47957:SF3">
    <property type="entry name" value="ATP-DEPENDENT HELICASE HRQ1"/>
    <property type="match status" value="1"/>
</dbReference>
<dbReference type="GO" id="GO:0036297">
    <property type="term" value="P:interstrand cross-link repair"/>
    <property type="evidence" value="ECO:0007669"/>
    <property type="project" value="TreeGrafter"/>
</dbReference>
<dbReference type="InterPro" id="IPR027417">
    <property type="entry name" value="P-loop_NTPase"/>
</dbReference>
<dbReference type="InterPro" id="IPR001650">
    <property type="entry name" value="Helicase_C-like"/>
</dbReference>
<dbReference type="NCBIfam" id="TIGR03817">
    <property type="entry name" value="DECH_helic"/>
    <property type="match status" value="1"/>
</dbReference>
<dbReference type="SMART" id="SM00490">
    <property type="entry name" value="HELICc"/>
    <property type="match status" value="1"/>
</dbReference>
<dbReference type="GO" id="GO:0005524">
    <property type="term" value="F:ATP binding"/>
    <property type="evidence" value="ECO:0007669"/>
    <property type="project" value="UniProtKB-KW"/>
</dbReference>
<gene>
    <name evidence="6" type="ORF">DD236_01250</name>
</gene>
<accession>A0A2V1KDN6</accession>
<dbReference type="Pfam" id="PF00270">
    <property type="entry name" value="DEAD"/>
    <property type="match status" value="1"/>
</dbReference>